<dbReference type="GeneID" id="19902942"/>
<evidence type="ECO:0008006" key="14">
    <source>
        <dbReference type="Google" id="ProtNLM"/>
    </source>
</evidence>
<evidence type="ECO:0000259" key="10">
    <source>
        <dbReference type="PROSITE" id="PS50868"/>
    </source>
</evidence>
<sequence>MVSLDASRSTRDSSPESTASTLSCITVMDRSSTARNSIAASDTPPTSVGETSTEAPDASKTDSKVERRRSGRVRQSIATYNDTILAGTAIHTPRKYLEAEAVKHRTVSGDTLVSHIDGPAQRLLDEATEKLDPAWDMNEVPGDATTAEASTVRRRESTRRSKLKDAASAIVSAPSALRKRTREAMESGKQKMTALGGDRGKALRQTEEEEDNMEADEHVPKRKRVSKSPGAAAALAQPKPIAEACFKKKTWQNHGMYIGQSRGFKANHTEAQNKQEQISAGIIATTAQKRENWALPLPLFTWEKHLMDDPTDEWFDFELPYEVYNTQGRKIKPHDWHRISKNRYVGDAARIKPNPNLSVCECDKWGTVCDENCHNRVMRYECDDSNCKVTAERCTNRQFAELKRRTEKKENKREPNAYDVGVEVMPTRDRGFGVRAARTFDPGQIIVEYTGEVIDQNECDRRMREEYANNQCFYIMRFENKLFIDATKGSIGRFVNHSCAPNCEMSTMTVNGEPRMALFAGPNGIGTGEELTYDYNFEYVSVHSVSRVVSGLSNRSYRDFGDAKTKCLCGAPTCRGTLGKKESLAAGVKRKAQNLLDAILPKPDEDRSSKRRKVANAVRSQIARTTHAVNTVAASATQAIEQSRSREERLARRHSSGDALVRQPGKLKKVSANACQDAPSSSSSPPPPPSPPRQAHSKRERLATVLKSSTRTLKSTTQSQLTRYFATSSTQVTAAAAPAPQIPELDFGDYEELAPQGKSGGRLRPTTMRPGLQRPQTSASMKSVAATVRSGVVRSVRGPRKAAAIVRYGLQDGAGSGETIRRVLVDDE</sequence>
<feature type="domain" description="AWS" evidence="11">
    <location>
        <begin position="355"/>
        <end position="403"/>
    </location>
</feature>
<evidence type="ECO:0000256" key="1">
    <source>
        <dbReference type="ARBA" id="ARBA00004123"/>
    </source>
</evidence>
<dbReference type="EMBL" id="JH767579">
    <property type="protein sequence ID" value="EON66238.1"/>
    <property type="molecule type" value="Genomic_DNA"/>
</dbReference>
<feature type="domain" description="Post-SET" evidence="10">
    <location>
        <begin position="563"/>
        <end position="579"/>
    </location>
</feature>
<dbReference type="InterPro" id="IPR006560">
    <property type="entry name" value="AWS_dom"/>
</dbReference>
<feature type="compositionally biased region" description="Basic and acidic residues" evidence="8">
    <location>
        <begin position="151"/>
        <end position="165"/>
    </location>
</feature>
<evidence type="ECO:0000313" key="13">
    <source>
        <dbReference type="Proteomes" id="UP000016924"/>
    </source>
</evidence>
<dbReference type="PROSITE" id="PS50868">
    <property type="entry name" value="POST_SET"/>
    <property type="match status" value="1"/>
</dbReference>
<dbReference type="InterPro" id="IPR046341">
    <property type="entry name" value="SET_dom_sf"/>
</dbReference>
<feature type="region of interest" description="Disordered" evidence="8">
    <location>
        <begin position="635"/>
        <end position="700"/>
    </location>
</feature>
<dbReference type="PROSITE" id="PS51215">
    <property type="entry name" value="AWS"/>
    <property type="match status" value="1"/>
</dbReference>
<gene>
    <name evidence="12" type="ORF">W97_05631</name>
</gene>
<dbReference type="HOGENOM" id="CLU_342252_0_0_1"/>
<reference evidence="13" key="1">
    <citation type="submission" date="2012-06" db="EMBL/GenBank/DDBJ databases">
        <title>The genome sequence of Coniosporium apollinis CBS 100218.</title>
        <authorList>
            <consortium name="The Broad Institute Genome Sequencing Platform"/>
            <person name="Cuomo C."/>
            <person name="Gorbushina A."/>
            <person name="Noack S."/>
            <person name="Walker B."/>
            <person name="Young S.K."/>
            <person name="Zeng Q."/>
            <person name="Gargeya S."/>
            <person name="Fitzgerald M."/>
            <person name="Haas B."/>
            <person name="Abouelleil A."/>
            <person name="Alvarado L."/>
            <person name="Arachchi H.M."/>
            <person name="Berlin A.M."/>
            <person name="Chapman S.B."/>
            <person name="Goldberg J."/>
            <person name="Griggs A."/>
            <person name="Gujja S."/>
            <person name="Hansen M."/>
            <person name="Howarth C."/>
            <person name="Imamovic A."/>
            <person name="Larimer J."/>
            <person name="McCowan C."/>
            <person name="Montmayeur A."/>
            <person name="Murphy C."/>
            <person name="Neiman D."/>
            <person name="Pearson M."/>
            <person name="Priest M."/>
            <person name="Roberts A."/>
            <person name="Saif S."/>
            <person name="Shea T."/>
            <person name="Sisk P."/>
            <person name="Sykes S."/>
            <person name="Wortman J."/>
            <person name="Nusbaum C."/>
            <person name="Birren B."/>
        </authorList>
    </citation>
    <scope>NUCLEOTIDE SEQUENCE [LARGE SCALE GENOMIC DNA]</scope>
    <source>
        <strain evidence="13">CBS 100218</strain>
    </source>
</reference>
<dbReference type="OMA" id="HNCRGVL"/>
<dbReference type="Pfam" id="PF00856">
    <property type="entry name" value="SET"/>
    <property type="match status" value="1"/>
</dbReference>
<dbReference type="eggNOG" id="KOG1083">
    <property type="taxonomic scope" value="Eukaryota"/>
</dbReference>
<dbReference type="GO" id="GO:0042054">
    <property type="term" value="F:histone methyltransferase activity"/>
    <property type="evidence" value="ECO:0007669"/>
    <property type="project" value="InterPro"/>
</dbReference>
<dbReference type="Proteomes" id="UP000016924">
    <property type="component" value="Unassembled WGS sequence"/>
</dbReference>
<dbReference type="RefSeq" id="XP_007781555.1">
    <property type="nucleotide sequence ID" value="XM_007783365.1"/>
</dbReference>
<dbReference type="SUPFAM" id="SSF82199">
    <property type="entry name" value="SET domain"/>
    <property type="match status" value="1"/>
</dbReference>
<proteinExistence type="predicted"/>
<dbReference type="SMART" id="SM00508">
    <property type="entry name" value="PostSET"/>
    <property type="match status" value="1"/>
</dbReference>
<dbReference type="InterPro" id="IPR003616">
    <property type="entry name" value="Post-SET_dom"/>
</dbReference>
<keyword evidence="6" id="KW-0949">S-adenosyl-L-methionine</keyword>
<comment type="subcellular location">
    <subcellularLocation>
        <location evidence="2">Chromosome</location>
    </subcellularLocation>
    <subcellularLocation>
        <location evidence="1">Nucleus</location>
    </subcellularLocation>
</comment>
<evidence type="ECO:0000256" key="5">
    <source>
        <dbReference type="ARBA" id="ARBA00022679"/>
    </source>
</evidence>
<dbReference type="STRING" id="1168221.R7YWM1"/>
<evidence type="ECO:0000256" key="7">
    <source>
        <dbReference type="ARBA" id="ARBA00023242"/>
    </source>
</evidence>
<keyword evidence="13" id="KW-1185">Reference proteome</keyword>
<dbReference type="OrthoDB" id="422362at2759"/>
<keyword evidence="3" id="KW-0158">Chromosome</keyword>
<evidence type="ECO:0000256" key="3">
    <source>
        <dbReference type="ARBA" id="ARBA00022454"/>
    </source>
</evidence>
<evidence type="ECO:0000313" key="12">
    <source>
        <dbReference type="EMBL" id="EON66238.1"/>
    </source>
</evidence>
<evidence type="ECO:0000256" key="4">
    <source>
        <dbReference type="ARBA" id="ARBA00022603"/>
    </source>
</evidence>
<feature type="region of interest" description="Disordered" evidence="8">
    <location>
        <begin position="146"/>
        <end position="235"/>
    </location>
</feature>
<dbReference type="AlphaFoldDB" id="R7YWM1"/>
<name>R7YWM1_CONA1</name>
<feature type="compositionally biased region" description="Polar residues" evidence="8">
    <location>
        <begin position="15"/>
        <end position="54"/>
    </location>
</feature>
<feature type="domain" description="SET" evidence="9">
    <location>
        <begin position="420"/>
        <end position="536"/>
    </location>
</feature>
<keyword evidence="5" id="KW-0808">Transferase</keyword>
<evidence type="ECO:0000259" key="11">
    <source>
        <dbReference type="PROSITE" id="PS51215"/>
    </source>
</evidence>
<evidence type="ECO:0000256" key="8">
    <source>
        <dbReference type="SAM" id="MobiDB-lite"/>
    </source>
</evidence>
<dbReference type="GO" id="GO:0032259">
    <property type="term" value="P:methylation"/>
    <property type="evidence" value="ECO:0007669"/>
    <property type="project" value="UniProtKB-KW"/>
</dbReference>
<feature type="region of interest" description="Disordered" evidence="8">
    <location>
        <begin position="1"/>
        <end position="74"/>
    </location>
</feature>
<dbReference type="InterPro" id="IPR001214">
    <property type="entry name" value="SET_dom"/>
</dbReference>
<organism evidence="12 13">
    <name type="scientific">Coniosporium apollinis (strain CBS 100218)</name>
    <name type="common">Rock-inhabiting black yeast</name>
    <dbReference type="NCBI Taxonomy" id="1168221"/>
    <lineage>
        <taxon>Eukaryota</taxon>
        <taxon>Fungi</taxon>
        <taxon>Dikarya</taxon>
        <taxon>Ascomycota</taxon>
        <taxon>Pezizomycotina</taxon>
        <taxon>Dothideomycetes</taxon>
        <taxon>Dothideomycetes incertae sedis</taxon>
        <taxon>Coniosporium</taxon>
    </lineage>
</organism>
<evidence type="ECO:0000259" key="9">
    <source>
        <dbReference type="PROSITE" id="PS50280"/>
    </source>
</evidence>
<dbReference type="InterPro" id="IPR050777">
    <property type="entry name" value="SET2_Histone-Lys_MeTrsfase"/>
</dbReference>
<protein>
    <recommendedName>
        <fullName evidence="14">Histone-lysine N-methyltransferase ASH1L</fullName>
    </recommendedName>
</protein>
<keyword evidence="7" id="KW-0539">Nucleus</keyword>
<dbReference type="Pfam" id="PF17907">
    <property type="entry name" value="AWS"/>
    <property type="match status" value="1"/>
</dbReference>
<evidence type="ECO:0000256" key="2">
    <source>
        <dbReference type="ARBA" id="ARBA00004286"/>
    </source>
</evidence>
<dbReference type="PANTHER" id="PTHR22884">
    <property type="entry name" value="SET DOMAIN PROTEINS"/>
    <property type="match status" value="1"/>
</dbReference>
<dbReference type="GO" id="GO:0005634">
    <property type="term" value="C:nucleus"/>
    <property type="evidence" value="ECO:0007669"/>
    <property type="project" value="UniProtKB-SubCell"/>
</dbReference>
<dbReference type="PROSITE" id="PS50280">
    <property type="entry name" value="SET"/>
    <property type="match status" value="1"/>
</dbReference>
<evidence type="ECO:0000256" key="6">
    <source>
        <dbReference type="ARBA" id="ARBA00022691"/>
    </source>
</evidence>
<dbReference type="Gene3D" id="2.170.270.10">
    <property type="entry name" value="SET domain"/>
    <property type="match status" value="1"/>
</dbReference>
<feature type="region of interest" description="Disordered" evidence="8">
    <location>
        <begin position="755"/>
        <end position="784"/>
    </location>
</feature>
<accession>R7YWM1</accession>
<dbReference type="SMART" id="SM00570">
    <property type="entry name" value="AWS"/>
    <property type="match status" value="1"/>
</dbReference>
<dbReference type="SMART" id="SM00317">
    <property type="entry name" value="SET"/>
    <property type="match status" value="1"/>
</dbReference>
<keyword evidence="4" id="KW-0489">Methyltransferase</keyword>
<dbReference type="GO" id="GO:0005694">
    <property type="term" value="C:chromosome"/>
    <property type="evidence" value="ECO:0007669"/>
    <property type="project" value="UniProtKB-SubCell"/>
</dbReference>